<gene>
    <name evidence="2" type="ORF">QE109_04520</name>
</gene>
<reference evidence="2 3" key="1">
    <citation type="submission" date="2023-04" db="EMBL/GenBank/DDBJ databases">
        <title>Fusibacter bizertensis strain WBS, isolated from littoral bottom sediments of the Arctic seas - biochemical and genomic analysis.</title>
        <authorList>
            <person name="Brioukhanov A.L."/>
        </authorList>
    </citation>
    <scope>NUCLEOTIDE SEQUENCE [LARGE SCALE GENOMIC DNA]</scope>
    <source>
        <strain evidence="2 3">WBS</strain>
    </source>
</reference>
<feature type="signal peptide" evidence="1">
    <location>
        <begin position="1"/>
        <end position="27"/>
    </location>
</feature>
<dbReference type="RefSeq" id="WP_281093211.1">
    <property type="nucleotide sequence ID" value="NZ_JARYZI010000002.1"/>
</dbReference>
<dbReference type="Proteomes" id="UP001158045">
    <property type="component" value="Unassembled WGS sequence"/>
</dbReference>
<evidence type="ECO:0000313" key="3">
    <source>
        <dbReference type="Proteomes" id="UP001158045"/>
    </source>
</evidence>
<keyword evidence="1" id="KW-0732">Signal</keyword>
<name>A0ABT6NAF8_9FIRM</name>
<proteinExistence type="predicted"/>
<sequence length="45" mass="4682">MKSKLVGVLTLVALAAITLGTITQSTAANTFYVAGQEDIPVYVGR</sequence>
<dbReference type="EMBL" id="JARYZI010000002">
    <property type="protein sequence ID" value="MDH8677398.1"/>
    <property type="molecule type" value="Genomic_DNA"/>
</dbReference>
<accession>A0ABT6NAF8</accession>
<evidence type="ECO:0000256" key="1">
    <source>
        <dbReference type="SAM" id="SignalP"/>
    </source>
</evidence>
<keyword evidence="3" id="KW-1185">Reference proteome</keyword>
<organism evidence="2 3">
    <name type="scientific">Fusibacter bizertensis</name>
    <dbReference type="NCBI Taxonomy" id="1488331"/>
    <lineage>
        <taxon>Bacteria</taxon>
        <taxon>Bacillati</taxon>
        <taxon>Bacillota</taxon>
        <taxon>Clostridia</taxon>
        <taxon>Eubacteriales</taxon>
        <taxon>Eubacteriales Family XII. Incertae Sedis</taxon>
        <taxon>Fusibacter</taxon>
    </lineage>
</organism>
<feature type="chain" id="PRO_5045329026" evidence="1">
    <location>
        <begin position="28"/>
        <end position="45"/>
    </location>
</feature>
<comment type="caution">
    <text evidence="2">The sequence shown here is derived from an EMBL/GenBank/DDBJ whole genome shotgun (WGS) entry which is preliminary data.</text>
</comment>
<evidence type="ECO:0000313" key="2">
    <source>
        <dbReference type="EMBL" id="MDH8677398.1"/>
    </source>
</evidence>
<protein>
    <submittedName>
        <fullName evidence="2">Uncharacterized protein</fullName>
    </submittedName>
</protein>